<evidence type="ECO:0000256" key="1">
    <source>
        <dbReference type="SAM" id="MobiDB-lite"/>
    </source>
</evidence>
<dbReference type="EMBL" id="JBJJXI010000104">
    <property type="protein sequence ID" value="KAL3392509.1"/>
    <property type="molecule type" value="Genomic_DNA"/>
</dbReference>
<feature type="region of interest" description="Disordered" evidence="1">
    <location>
        <begin position="1"/>
        <end position="125"/>
    </location>
</feature>
<feature type="compositionally biased region" description="Polar residues" evidence="1">
    <location>
        <begin position="502"/>
        <end position="516"/>
    </location>
</feature>
<evidence type="ECO:0000313" key="2">
    <source>
        <dbReference type="EMBL" id="KAL3392509.1"/>
    </source>
</evidence>
<dbReference type="Proteomes" id="UP001627154">
    <property type="component" value="Unassembled WGS sequence"/>
</dbReference>
<evidence type="ECO:0000313" key="3">
    <source>
        <dbReference type="Proteomes" id="UP001627154"/>
    </source>
</evidence>
<gene>
    <name evidence="2" type="ORF">TKK_013031</name>
</gene>
<feature type="compositionally biased region" description="Polar residues" evidence="1">
    <location>
        <begin position="606"/>
        <end position="622"/>
    </location>
</feature>
<feature type="region of interest" description="Disordered" evidence="1">
    <location>
        <begin position="495"/>
        <end position="520"/>
    </location>
</feature>
<keyword evidence="3" id="KW-1185">Reference proteome</keyword>
<feature type="compositionally biased region" description="Basic and acidic residues" evidence="1">
    <location>
        <begin position="791"/>
        <end position="810"/>
    </location>
</feature>
<dbReference type="AlphaFoldDB" id="A0ABD2WIS8"/>
<feature type="region of interest" description="Disordered" evidence="1">
    <location>
        <begin position="697"/>
        <end position="716"/>
    </location>
</feature>
<accession>A0ABD2WIS8</accession>
<feature type="region of interest" description="Disordered" evidence="1">
    <location>
        <begin position="598"/>
        <end position="622"/>
    </location>
</feature>
<feature type="region of interest" description="Disordered" evidence="1">
    <location>
        <begin position="791"/>
        <end position="838"/>
    </location>
</feature>
<reference evidence="2 3" key="1">
    <citation type="journal article" date="2024" name="bioRxiv">
        <title>A reference genome for Trichogramma kaykai: A tiny desert-dwelling parasitoid wasp with competing sex-ratio distorters.</title>
        <authorList>
            <person name="Culotta J."/>
            <person name="Lindsey A.R."/>
        </authorList>
    </citation>
    <scope>NUCLEOTIDE SEQUENCE [LARGE SCALE GENOMIC DNA]</scope>
    <source>
        <strain evidence="2 3">KSX58</strain>
    </source>
</reference>
<sequence>MEFCHAEAVSPTPPVPPRRKRNKAQPKEPISLPIKSQFSSSGSKRRPAPALPPVASQKIGRTTTSFHPNEGHSSSIGSSSLQYAPESLDSTGSNSLISCPVKVAPSKPQRSPRNKHAENSIRNDVQISRVNSPFASSREPSPYPPLLFTLEDYESVMEKSLTGQENLIEKNVNNHKSLENKSDLEETEVLEEISLPIESTSLPNMQFSSEREEFYFCITTTDKPFQKNLGSWGLSLDDDTIDKSEEEQHSGAHIFEDYIDRSNRMNARSDLFSTDFTSLEDVSTERTATRVRFVVESPSTSTPDADLMDDGITYKDFFEKKFAEAERSTVKLTEVTDDDVSDLENDSCDDKNFNENSKVLADNKIEPKIQFQLGPKVEKSRYGELYVDAEKDSEQDISGTVDVRNEVDNILKLSLEIDDVPEEQIKPNKKVEENKSSIDCVNKSENKIYIHPSLYHLLNDDEDWEQYIDDTVDDVKSDDECDVKEIIDDLKCNETSSDIKNEQTNSSENPENSEIQSVLKEEQALSESIRRNVFLNTMLDDHNFEKNSLTEISANCEVIATHPKPAPTPFTTDEQNSEQLSDAILVTDEAVPSNNSKKITLKETGTPPNSQNKMETLPSGNKSVGEARSDMLNELLTNFESIKLKSVKNLVDNLPISSEETQKDTTPINSVTEKTDVAPDATEIFVPKTFTSLRSRSKKPAVATESRGTDPIPDVPSAIIDETLNSQRSDNDNKAMATVDYNDQSSESISIAPGSVKNFVMYYEIHSELSTVYKMEESAFSRRKHELAKEYKKLQQGSDKKSIKSGEKVKSKLPNLQLLPDKKKKNDKVAENTKSRSKVVDHVPTPCLKNVVANQPKSERKKSVQFDGECKVITPKKKDKKKDEDEGTFSTFIGGIRTRLKRNAPAKPEAKKAECSKGLKLDPCPAEAAAIICIQKSPEAHALKYPSISGNRSFLPPNKTLPDNQTIVFYCTV</sequence>
<feature type="compositionally biased region" description="Polar residues" evidence="1">
    <location>
        <begin position="88"/>
        <end position="97"/>
    </location>
</feature>
<feature type="compositionally biased region" description="Basic and acidic residues" evidence="1">
    <location>
        <begin position="827"/>
        <end position="838"/>
    </location>
</feature>
<proteinExistence type="predicted"/>
<protein>
    <submittedName>
        <fullName evidence="2">Uncharacterized protein</fullName>
    </submittedName>
</protein>
<organism evidence="2 3">
    <name type="scientific">Trichogramma kaykai</name>
    <dbReference type="NCBI Taxonomy" id="54128"/>
    <lineage>
        <taxon>Eukaryota</taxon>
        <taxon>Metazoa</taxon>
        <taxon>Ecdysozoa</taxon>
        <taxon>Arthropoda</taxon>
        <taxon>Hexapoda</taxon>
        <taxon>Insecta</taxon>
        <taxon>Pterygota</taxon>
        <taxon>Neoptera</taxon>
        <taxon>Endopterygota</taxon>
        <taxon>Hymenoptera</taxon>
        <taxon>Apocrita</taxon>
        <taxon>Proctotrupomorpha</taxon>
        <taxon>Chalcidoidea</taxon>
        <taxon>Trichogrammatidae</taxon>
        <taxon>Trichogramma</taxon>
    </lineage>
</organism>
<comment type="caution">
    <text evidence="2">The sequence shown here is derived from an EMBL/GenBank/DDBJ whole genome shotgun (WGS) entry which is preliminary data.</text>
</comment>
<name>A0ABD2WIS8_9HYME</name>